<dbReference type="Proteomes" id="UP001163798">
    <property type="component" value="Unassembled WGS sequence"/>
</dbReference>
<dbReference type="EMBL" id="MU793331">
    <property type="protein sequence ID" value="KAJ3785801.1"/>
    <property type="molecule type" value="Genomic_DNA"/>
</dbReference>
<gene>
    <name evidence="2" type="ORF">GGU10DRAFT_387165</name>
</gene>
<dbReference type="AlphaFoldDB" id="A0AA38KGG2"/>
<organism evidence="2 3">
    <name type="scientific">Lentinula aff. detonsa</name>
    <dbReference type="NCBI Taxonomy" id="2804958"/>
    <lineage>
        <taxon>Eukaryota</taxon>
        <taxon>Fungi</taxon>
        <taxon>Dikarya</taxon>
        <taxon>Basidiomycota</taxon>
        <taxon>Agaricomycotina</taxon>
        <taxon>Agaricomycetes</taxon>
        <taxon>Agaricomycetidae</taxon>
        <taxon>Agaricales</taxon>
        <taxon>Marasmiineae</taxon>
        <taxon>Omphalotaceae</taxon>
        <taxon>Lentinula</taxon>
    </lineage>
</organism>
<keyword evidence="3" id="KW-1185">Reference proteome</keyword>
<feature type="compositionally biased region" description="Pro residues" evidence="1">
    <location>
        <begin position="1"/>
        <end position="17"/>
    </location>
</feature>
<evidence type="ECO:0000256" key="1">
    <source>
        <dbReference type="SAM" id="MobiDB-lite"/>
    </source>
</evidence>
<proteinExistence type="predicted"/>
<evidence type="ECO:0000313" key="3">
    <source>
        <dbReference type="Proteomes" id="UP001163798"/>
    </source>
</evidence>
<reference evidence="2" key="1">
    <citation type="submission" date="2022-08" db="EMBL/GenBank/DDBJ databases">
        <authorList>
            <consortium name="DOE Joint Genome Institute"/>
            <person name="Min B."/>
            <person name="Riley R."/>
            <person name="Sierra-Patev S."/>
            <person name="Naranjo-Ortiz M."/>
            <person name="Looney B."/>
            <person name="Konkel Z."/>
            <person name="Slot J.C."/>
            <person name="Sakamoto Y."/>
            <person name="Steenwyk J.L."/>
            <person name="Rokas A."/>
            <person name="Carro J."/>
            <person name="Camarero S."/>
            <person name="Ferreira P."/>
            <person name="Molpeceres G."/>
            <person name="Ruiz-Duenas F.J."/>
            <person name="Serrano A."/>
            <person name="Henrissat B."/>
            <person name="Drula E."/>
            <person name="Hughes K.W."/>
            <person name="Mata J.L."/>
            <person name="Ishikawa N.K."/>
            <person name="Vargas-Isla R."/>
            <person name="Ushijima S."/>
            <person name="Smith C.A."/>
            <person name="Ahrendt S."/>
            <person name="Andreopoulos W."/>
            <person name="He G."/>
            <person name="Labutti K."/>
            <person name="Lipzen A."/>
            <person name="Ng V."/>
            <person name="Sandor L."/>
            <person name="Barry K."/>
            <person name="Martinez A.T."/>
            <person name="Xiao Y."/>
            <person name="Gibbons J.G."/>
            <person name="Terashima K."/>
            <person name="Hibbett D.S."/>
            <person name="Grigoriev I.V."/>
        </authorList>
    </citation>
    <scope>NUCLEOTIDE SEQUENCE</scope>
    <source>
        <strain evidence="2">TFB10291</strain>
    </source>
</reference>
<comment type="caution">
    <text evidence="2">The sequence shown here is derived from an EMBL/GenBank/DDBJ whole genome shotgun (WGS) entry which is preliminary data.</text>
</comment>
<sequence>MAIVLPPLPDPSSPAPPASRTNKRMRPITKLSELKIQMKDAQVHLFNNNPLPPFPISLPKLKLSKSLNSIQRHNLKQDGMNLVNEIVRSAMSWGDDLYWRTSESILIKHGFDIWLRRQGGKEPSGSTTAIRKQVVAFLICIGQKNDALDYDQLHEGIIFCLTHFGHIYNRWQPNKDCDDPEEAAWRSDHLIFDDYLPAPSSANIEPPQKLKRKREDEELVDELSQNERPTIRRRLTQKQALKEKFKQAVIEIVRARPLTRSMTRNLK</sequence>
<feature type="region of interest" description="Disordered" evidence="1">
    <location>
        <begin position="1"/>
        <end position="26"/>
    </location>
</feature>
<feature type="region of interest" description="Disordered" evidence="1">
    <location>
        <begin position="197"/>
        <end position="224"/>
    </location>
</feature>
<name>A0AA38KGG2_9AGAR</name>
<evidence type="ECO:0000313" key="2">
    <source>
        <dbReference type="EMBL" id="KAJ3785801.1"/>
    </source>
</evidence>
<protein>
    <submittedName>
        <fullName evidence="2">Uncharacterized protein</fullName>
    </submittedName>
</protein>
<accession>A0AA38KGG2</accession>